<protein>
    <submittedName>
        <fullName evidence="1">Uncharacterized protein</fullName>
    </submittedName>
</protein>
<dbReference type="EMBL" id="UINC01227998">
    <property type="protein sequence ID" value="SVE59130.1"/>
    <property type="molecule type" value="Genomic_DNA"/>
</dbReference>
<sequence>VASKSAEQAARMAGVFTLYGDEDLKVIDEEEMVMGISVAKWFLDESMGLHSEIGISHRHHKADELLNWLKRLKQDDEQPLLLSELIQLGPRCIRTKKDRDEAVETLSNHGWIKKERWENKNIIQLHPSIRSHSWQV</sequence>
<reference evidence="1" key="1">
    <citation type="submission" date="2018-05" db="EMBL/GenBank/DDBJ databases">
        <authorList>
            <person name="Lanie J.A."/>
            <person name="Ng W.-L."/>
            <person name="Kazmierczak K.M."/>
            <person name="Andrzejewski T.M."/>
            <person name="Davidsen T.M."/>
            <person name="Wayne K.J."/>
            <person name="Tettelin H."/>
            <person name="Glass J.I."/>
            <person name="Rusch D."/>
            <person name="Podicherti R."/>
            <person name="Tsui H.-C.T."/>
            <person name="Winkler M.E."/>
        </authorList>
    </citation>
    <scope>NUCLEOTIDE SEQUENCE</scope>
</reference>
<evidence type="ECO:0000313" key="1">
    <source>
        <dbReference type="EMBL" id="SVE59130.1"/>
    </source>
</evidence>
<organism evidence="1">
    <name type="scientific">marine metagenome</name>
    <dbReference type="NCBI Taxonomy" id="408172"/>
    <lineage>
        <taxon>unclassified sequences</taxon>
        <taxon>metagenomes</taxon>
        <taxon>ecological metagenomes</taxon>
    </lineage>
</organism>
<name>A0A383ES45_9ZZZZ</name>
<dbReference type="AlphaFoldDB" id="A0A383ES45"/>
<accession>A0A383ES45</accession>
<proteinExistence type="predicted"/>
<feature type="non-terminal residue" evidence="1">
    <location>
        <position position="1"/>
    </location>
</feature>
<gene>
    <name evidence="1" type="ORF">METZ01_LOCUS511984</name>
</gene>